<protein>
    <submittedName>
        <fullName evidence="1">Uncharacterized protein</fullName>
    </submittedName>
</protein>
<reference evidence="2" key="1">
    <citation type="submission" date="2016-11" db="EMBL/GenBank/DDBJ databases">
        <authorList>
            <person name="Varghese N."/>
            <person name="Submissions S."/>
        </authorList>
    </citation>
    <scope>NUCLEOTIDE SEQUENCE [LARGE SCALE GENOMIC DNA]</scope>
    <source>
        <strain evidence="2">USBA-503</strain>
    </source>
</reference>
<keyword evidence="2" id="KW-1185">Reference proteome</keyword>
<proteinExistence type="predicted"/>
<evidence type="ECO:0000313" key="2">
    <source>
        <dbReference type="Proteomes" id="UP000184016"/>
    </source>
</evidence>
<accession>A0A1M6K4L6</accession>
<dbReference type="Proteomes" id="UP000184016">
    <property type="component" value="Unassembled WGS sequence"/>
</dbReference>
<sequence length="98" mass="11409">MSEWTWLHQYFPIADIELMGPPIPAKAANVLVRTVRQVSSGEERTFTVRVAPHPVAPFQHHPWLQSFSENELLFPGNAVRDFRINIYKDLKELPPFRK</sequence>
<dbReference type="OrthoDB" id="2375835at2"/>
<dbReference type="AlphaFoldDB" id="A0A1M6K4L6"/>
<evidence type="ECO:0000313" key="1">
    <source>
        <dbReference type="EMBL" id="SHJ53934.1"/>
    </source>
</evidence>
<gene>
    <name evidence="1" type="ORF">SAMN05443507_101147</name>
</gene>
<dbReference type="STRING" id="1830138.SAMN05443507_101147"/>
<name>A0A1M6K4L6_9BACL</name>
<dbReference type="EMBL" id="FRAF01000001">
    <property type="protein sequence ID" value="SHJ53934.1"/>
    <property type="molecule type" value="Genomic_DNA"/>
</dbReference>
<organism evidence="1 2">
    <name type="scientific">Alicyclobacillus tolerans</name>
    <dbReference type="NCBI Taxonomy" id="90970"/>
    <lineage>
        <taxon>Bacteria</taxon>
        <taxon>Bacillati</taxon>
        <taxon>Bacillota</taxon>
        <taxon>Bacilli</taxon>
        <taxon>Bacillales</taxon>
        <taxon>Alicyclobacillaceae</taxon>
        <taxon>Alicyclobacillus</taxon>
    </lineage>
</organism>
<dbReference type="RefSeq" id="WP_072872649.1">
    <property type="nucleotide sequence ID" value="NZ_FRAF01000001.1"/>
</dbReference>